<feature type="coiled-coil region" evidence="4">
    <location>
        <begin position="3"/>
        <end position="30"/>
    </location>
</feature>
<dbReference type="InterPro" id="IPR036097">
    <property type="entry name" value="HisK_dim/P_sf"/>
</dbReference>
<dbReference type="GO" id="GO:0000155">
    <property type="term" value="F:phosphorelay sensor kinase activity"/>
    <property type="evidence" value="ECO:0007669"/>
    <property type="project" value="InterPro"/>
</dbReference>
<dbReference type="PRINTS" id="PR00344">
    <property type="entry name" value="BCTRLSENSOR"/>
</dbReference>
<dbReference type="EC" id="2.7.13.3" evidence="2"/>
<sequence>MQLLKLEKENEELVRSLSEVNEKLHDSERLKGHFISNITNEIVNPFTSVIALAENIKRLKEGEIPMAHHMAELIFEEAFHLDFQLKNIFAAALIEAGKEQVKCSVINLNDLNHQISEYFRQLLDKKRIQLSIHFSNESTENDQILFTSDREKLDLILKNLISNSIKYSPEDSVVELKYFMGKKELHFEVYDQGKGINPDDRKIIFDRFKQLDEKINSINTGHGLGLSIVQAYAEMLGGKVRLNDNFDKGVNVMVIIPESAEASDWDDLEDFLLDSEASY</sequence>
<dbReference type="AlphaFoldDB" id="A0A5K7S2K1"/>
<dbReference type="PROSITE" id="PS50109">
    <property type="entry name" value="HIS_KIN"/>
    <property type="match status" value="1"/>
</dbReference>
<dbReference type="InterPro" id="IPR005467">
    <property type="entry name" value="His_kinase_dom"/>
</dbReference>
<dbReference type="PANTHER" id="PTHR43547">
    <property type="entry name" value="TWO-COMPONENT HISTIDINE KINASE"/>
    <property type="match status" value="1"/>
</dbReference>
<dbReference type="Gene3D" id="3.30.565.10">
    <property type="entry name" value="Histidine kinase-like ATPase, C-terminal domain"/>
    <property type="match status" value="1"/>
</dbReference>
<name>A0A5K7S2K1_9BACT</name>
<evidence type="ECO:0000313" key="6">
    <source>
        <dbReference type="EMBL" id="BBE15892.1"/>
    </source>
</evidence>
<comment type="catalytic activity">
    <reaction evidence="1">
        <text>ATP + protein L-histidine = ADP + protein N-phospho-L-histidine.</text>
        <dbReference type="EC" id="2.7.13.3"/>
    </reaction>
</comment>
<keyword evidence="7" id="KW-1185">Reference proteome</keyword>
<accession>A0A5K7S2K1</accession>
<dbReference type="KEGG" id="anf:AQPE_0028"/>
<evidence type="ECO:0000259" key="5">
    <source>
        <dbReference type="PROSITE" id="PS50109"/>
    </source>
</evidence>
<dbReference type="Proteomes" id="UP001193389">
    <property type="component" value="Chromosome"/>
</dbReference>
<dbReference type="PANTHER" id="PTHR43547:SF2">
    <property type="entry name" value="HYBRID SIGNAL TRANSDUCTION HISTIDINE KINASE C"/>
    <property type="match status" value="1"/>
</dbReference>
<evidence type="ECO:0000313" key="7">
    <source>
        <dbReference type="Proteomes" id="UP001193389"/>
    </source>
</evidence>
<dbReference type="EMBL" id="AP018694">
    <property type="protein sequence ID" value="BBE15892.1"/>
    <property type="molecule type" value="Genomic_DNA"/>
</dbReference>
<dbReference type="SUPFAM" id="SSF55874">
    <property type="entry name" value="ATPase domain of HSP90 chaperone/DNA topoisomerase II/histidine kinase"/>
    <property type="match status" value="1"/>
</dbReference>
<dbReference type="InterPro" id="IPR003594">
    <property type="entry name" value="HATPase_dom"/>
</dbReference>
<dbReference type="Pfam" id="PF02518">
    <property type="entry name" value="HATPase_c"/>
    <property type="match status" value="1"/>
</dbReference>
<dbReference type="InterPro" id="IPR004358">
    <property type="entry name" value="Sig_transdc_His_kin-like_C"/>
</dbReference>
<dbReference type="InterPro" id="IPR036890">
    <property type="entry name" value="HATPase_C_sf"/>
</dbReference>
<dbReference type="SUPFAM" id="SSF47384">
    <property type="entry name" value="Homodimeric domain of signal transducing histidine kinase"/>
    <property type="match status" value="1"/>
</dbReference>
<keyword evidence="4" id="KW-0175">Coiled coil</keyword>
<evidence type="ECO:0000256" key="1">
    <source>
        <dbReference type="ARBA" id="ARBA00000085"/>
    </source>
</evidence>
<protein>
    <recommendedName>
        <fullName evidence="2">histidine kinase</fullName>
        <ecNumber evidence="2">2.7.13.3</ecNumber>
    </recommendedName>
</protein>
<dbReference type="Gene3D" id="1.10.287.130">
    <property type="match status" value="1"/>
</dbReference>
<feature type="domain" description="Histidine kinase" evidence="5">
    <location>
        <begin position="37"/>
        <end position="260"/>
    </location>
</feature>
<dbReference type="RefSeq" id="WP_318349009.1">
    <property type="nucleotide sequence ID" value="NZ_AP018694.1"/>
</dbReference>
<evidence type="ECO:0000256" key="3">
    <source>
        <dbReference type="ARBA" id="ARBA00022553"/>
    </source>
</evidence>
<proteinExistence type="predicted"/>
<keyword evidence="3" id="KW-0597">Phosphoprotein</keyword>
<organism evidence="6 7">
    <name type="scientific">Aquipluma nitroreducens</name>
    <dbReference type="NCBI Taxonomy" id="2010828"/>
    <lineage>
        <taxon>Bacteria</taxon>
        <taxon>Pseudomonadati</taxon>
        <taxon>Bacteroidota</taxon>
        <taxon>Bacteroidia</taxon>
        <taxon>Marinilabiliales</taxon>
        <taxon>Prolixibacteraceae</taxon>
        <taxon>Aquipluma</taxon>
    </lineage>
</organism>
<keyword evidence="6" id="KW-0808">Transferase</keyword>
<dbReference type="SMART" id="SM00387">
    <property type="entry name" value="HATPase_c"/>
    <property type="match status" value="1"/>
</dbReference>
<gene>
    <name evidence="6" type="ORF">AQPE_0028</name>
</gene>
<reference evidence="6" key="1">
    <citation type="journal article" date="2020" name="Int. J. Syst. Evol. Microbiol.">
        <title>Aquipluma nitroreducens gen. nov. sp. nov., a novel facultatively anaerobic bacterium isolated from a freshwater lake.</title>
        <authorList>
            <person name="Watanabe M."/>
            <person name="Kojima H."/>
            <person name="Fukui M."/>
        </authorList>
    </citation>
    <scope>NUCLEOTIDE SEQUENCE</scope>
    <source>
        <strain evidence="6">MeG22</strain>
    </source>
</reference>
<evidence type="ECO:0000256" key="2">
    <source>
        <dbReference type="ARBA" id="ARBA00012438"/>
    </source>
</evidence>
<keyword evidence="6" id="KW-0418">Kinase</keyword>
<evidence type="ECO:0000256" key="4">
    <source>
        <dbReference type="SAM" id="Coils"/>
    </source>
</evidence>